<evidence type="ECO:0000313" key="1">
    <source>
        <dbReference type="EMBL" id="KAK3602825.1"/>
    </source>
</evidence>
<reference evidence="1" key="1">
    <citation type="journal article" date="2021" name="Genome Biol. Evol.">
        <title>A High-Quality Reference Genome for a Parasitic Bivalve with Doubly Uniparental Inheritance (Bivalvia: Unionida).</title>
        <authorList>
            <person name="Smith C.H."/>
        </authorList>
    </citation>
    <scope>NUCLEOTIDE SEQUENCE</scope>
    <source>
        <strain evidence="1">CHS0354</strain>
    </source>
</reference>
<dbReference type="Proteomes" id="UP001195483">
    <property type="component" value="Unassembled WGS sequence"/>
</dbReference>
<gene>
    <name evidence="1" type="ORF">CHS0354_026376</name>
</gene>
<keyword evidence="2" id="KW-1185">Reference proteome</keyword>
<reference evidence="1" key="3">
    <citation type="submission" date="2023-05" db="EMBL/GenBank/DDBJ databases">
        <authorList>
            <person name="Smith C.H."/>
        </authorList>
    </citation>
    <scope>NUCLEOTIDE SEQUENCE</scope>
    <source>
        <strain evidence="1">CHS0354</strain>
        <tissue evidence="1">Mantle</tissue>
    </source>
</reference>
<organism evidence="1 2">
    <name type="scientific">Potamilus streckersoni</name>
    <dbReference type="NCBI Taxonomy" id="2493646"/>
    <lineage>
        <taxon>Eukaryota</taxon>
        <taxon>Metazoa</taxon>
        <taxon>Spiralia</taxon>
        <taxon>Lophotrochozoa</taxon>
        <taxon>Mollusca</taxon>
        <taxon>Bivalvia</taxon>
        <taxon>Autobranchia</taxon>
        <taxon>Heteroconchia</taxon>
        <taxon>Palaeoheterodonta</taxon>
        <taxon>Unionida</taxon>
        <taxon>Unionoidea</taxon>
        <taxon>Unionidae</taxon>
        <taxon>Ambleminae</taxon>
        <taxon>Lampsilini</taxon>
        <taxon>Potamilus</taxon>
    </lineage>
</organism>
<comment type="caution">
    <text evidence="1">The sequence shown here is derived from an EMBL/GenBank/DDBJ whole genome shotgun (WGS) entry which is preliminary data.</text>
</comment>
<accession>A0AAE0T2W8</accession>
<sequence length="140" mass="15634">MFGIGYAVMQIKPEPRNLSERVCLGYGIYSLRITEKKKTLSQIKNEPFYSHKLQIKYPVSLPPTVYVEMLKTLNSDSAPKQDITVTRSNAIVTICINEQVVLKVAKTGDIISSHLSKTRCDGKCSVKWINGLETPGNLFG</sequence>
<reference evidence="1" key="2">
    <citation type="journal article" date="2021" name="Genome Biol. Evol.">
        <title>Developing a high-quality reference genome for a parasitic bivalve with doubly uniparental inheritance (Bivalvia: Unionida).</title>
        <authorList>
            <person name="Smith C.H."/>
        </authorList>
    </citation>
    <scope>NUCLEOTIDE SEQUENCE</scope>
    <source>
        <strain evidence="1">CHS0354</strain>
        <tissue evidence="1">Mantle</tissue>
    </source>
</reference>
<proteinExistence type="predicted"/>
<name>A0AAE0T2W8_9BIVA</name>
<protein>
    <submittedName>
        <fullName evidence="1">Uncharacterized protein</fullName>
    </submittedName>
</protein>
<dbReference type="EMBL" id="JAEAOA010001575">
    <property type="protein sequence ID" value="KAK3602825.1"/>
    <property type="molecule type" value="Genomic_DNA"/>
</dbReference>
<evidence type="ECO:0000313" key="2">
    <source>
        <dbReference type="Proteomes" id="UP001195483"/>
    </source>
</evidence>
<dbReference type="AlphaFoldDB" id="A0AAE0T2W8"/>